<dbReference type="GO" id="GO:0006310">
    <property type="term" value="P:DNA recombination"/>
    <property type="evidence" value="ECO:0007669"/>
    <property type="project" value="UniProtKB-KW"/>
</dbReference>
<evidence type="ECO:0000256" key="1">
    <source>
        <dbReference type="ARBA" id="ARBA00002180"/>
    </source>
</evidence>
<dbReference type="InterPro" id="IPR001584">
    <property type="entry name" value="Integrase_cat-core"/>
</dbReference>
<keyword evidence="4" id="KW-0540">Nuclease</keyword>
<evidence type="ECO:0000256" key="13">
    <source>
        <dbReference type="ARBA" id="ARBA00022918"/>
    </source>
</evidence>
<keyword evidence="11" id="KW-0460">Magnesium</keyword>
<dbReference type="GO" id="GO:0003887">
    <property type="term" value="F:DNA-directed DNA polymerase activity"/>
    <property type="evidence" value="ECO:0007669"/>
    <property type="project" value="UniProtKB-KW"/>
</dbReference>
<dbReference type="PANTHER" id="PTHR42648:SF11">
    <property type="entry name" value="TRANSPOSON TY4-P GAG-POL POLYPROTEIN"/>
    <property type="match status" value="1"/>
</dbReference>
<evidence type="ECO:0000313" key="19">
    <source>
        <dbReference type="EMBL" id="POM76757.1"/>
    </source>
</evidence>
<dbReference type="InterPro" id="IPR036397">
    <property type="entry name" value="RNaseH_sf"/>
</dbReference>
<evidence type="ECO:0000256" key="10">
    <source>
        <dbReference type="ARBA" id="ARBA00022840"/>
    </source>
</evidence>
<proteinExistence type="predicted"/>
<evidence type="ECO:0000256" key="9">
    <source>
        <dbReference type="ARBA" id="ARBA00022801"/>
    </source>
</evidence>
<keyword evidence="16" id="KW-0233">DNA recombination</keyword>
<dbReference type="GO" id="GO:0003964">
    <property type="term" value="F:RNA-directed DNA polymerase activity"/>
    <property type="evidence" value="ECO:0007669"/>
    <property type="project" value="UniProtKB-KW"/>
</dbReference>
<keyword evidence="10" id="KW-0067">ATP-binding</keyword>
<evidence type="ECO:0000256" key="6">
    <source>
        <dbReference type="ARBA" id="ARBA00022741"/>
    </source>
</evidence>
<evidence type="ECO:0000256" key="3">
    <source>
        <dbReference type="ARBA" id="ARBA00022670"/>
    </source>
</evidence>
<dbReference type="EMBL" id="NCKW01003396">
    <property type="protein sequence ID" value="POM76757.1"/>
    <property type="molecule type" value="Genomic_DNA"/>
</dbReference>
<evidence type="ECO:0000256" key="16">
    <source>
        <dbReference type="ARBA" id="ARBA00023172"/>
    </source>
</evidence>
<evidence type="ECO:0000313" key="20">
    <source>
        <dbReference type="Proteomes" id="UP000237271"/>
    </source>
</evidence>
<keyword evidence="20" id="KW-1185">Reference proteome</keyword>
<keyword evidence="15" id="KW-0917">Virion maturation</keyword>
<dbReference type="SUPFAM" id="SSF57756">
    <property type="entry name" value="Retrovirus zinc finger-like domains"/>
    <property type="match status" value="1"/>
</dbReference>
<dbReference type="Proteomes" id="UP000237271">
    <property type="component" value="Unassembled WGS sequence"/>
</dbReference>
<evidence type="ECO:0000256" key="7">
    <source>
        <dbReference type="ARBA" id="ARBA00022750"/>
    </source>
</evidence>
<dbReference type="InterPro" id="IPR013103">
    <property type="entry name" value="RVT_2"/>
</dbReference>
<evidence type="ECO:0000256" key="5">
    <source>
        <dbReference type="ARBA" id="ARBA00022723"/>
    </source>
</evidence>
<dbReference type="InterPro" id="IPR039537">
    <property type="entry name" value="Retrotran_Ty1/copia-like"/>
</dbReference>
<keyword evidence="6" id="KW-0547">Nucleotide-binding</keyword>
<keyword evidence="13" id="KW-0695">RNA-directed DNA polymerase</keyword>
<dbReference type="GO" id="GO:0015074">
    <property type="term" value="P:DNA integration"/>
    <property type="evidence" value="ECO:0007669"/>
    <property type="project" value="UniProtKB-KW"/>
</dbReference>
<dbReference type="GO" id="GO:0003676">
    <property type="term" value="F:nucleic acid binding"/>
    <property type="evidence" value="ECO:0007669"/>
    <property type="project" value="InterPro"/>
</dbReference>
<keyword evidence="8" id="KW-0255">Endonuclease</keyword>
<dbReference type="OrthoDB" id="119598at2759"/>
<dbReference type="PROSITE" id="PS50994">
    <property type="entry name" value="INTEGRASE"/>
    <property type="match status" value="1"/>
</dbReference>
<dbReference type="SUPFAM" id="SSF56672">
    <property type="entry name" value="DNA/RNA polymerases"/>
    <property type="match status" value="1"/>
</dbReference>
<keyword evidence="12" id="KW-0229">DNA integration</keyword>
<evidence type="ECO:0000256" key="17">
    <source>
        <dbReference type="ARBA" id="ARBA00023268"/>
    </source>
</evidence>
<keyword evidence="2" id="KW-1188">Viral release from host cell</keyword>
<dbReference type="GO" id="GO:0004190">
    <property type="term" value="F:aspartic-type endopeptidase activity"/>
    <property type="evidence" value="ECO:0007669"/>
    <property type="project" value="UniProtKB-KW"/>
</dbReference>
<keyword evidence="3" id="KW-0645">Protease</keyword>
<dbReference type="InterPro" id="IPR036875">
    <property type="entry name" value="Znf_CCHC_sf"/>
</dbReference>
<organism evidence="19 20">
    <name type="scientific">Phytophthora palmivora</name>
    <dbReference type="NCBI Taxonomy" id="4796"/>
    <lineage>
        <taxon>Eukaryota</taxon>
        <taxon>Sar</taxon>
        <taxon>Stramenopiles</taxon>
        <taxon>Oomycota</taxon>
        <taxon>Peronosporomycetes</taxon>
        <taxon>Peronosporales</taxon>
        <taxon>Peronosporaceae</taxon>
        <taxon>Phytophthora</taxon>
    </lineage>
</organism>
<accession>A0A2P4YG06</accession>
<evidence type="ECO:0000259" key="18">
    <source>
        <dbReference type="PROSITE" id="PS50994"/>
    </source>
</evidence>
<evidence type="ECO:0000256" key="2">
    <source>
        <dbReference type="ARBA" id="ARBA00022612"/>
    </source>
</evidence>
<protein>
    <submittedName>
        <fullName evidence="19">Mitochondrial protein</fullName>
    </submittedName>
</protein>
<reference evidence="19 20" key="1">
    <citation type="journal article" date="2017" name="Genome Biol. Evol.">
        <title>Phytophthora megakarya and P. palmivora, closely related causal agents of cacao black pod rot, underwent increases in genome sizes and gene numbers by different mechanisms.</title>
        <authorList>
            <person name="Ali S.S."/>
            <person name="Shao J."/>
            <person name="Lary D.J."/>
            <person name="Kronmiller B."/>
            <person name="Shen D."/>
            <person name="Strem M.D."/>
            <person name="Amoako-Attah I."/>
            <person name="Akrofi A.Y."/>
            <person name="Begoude B.A."/>
            <person name="Ten Hoopen G.M."/>
            <person name="Coulibaly K."/>
            <person name="Kebe B.I."/>
            <person name="Melnick R.L."/>
            <person name="Guiltinan M.J."/>
            <person name="Tyler B.M."/>
            <person name="Meinhardt L.W."/>
            <person name="Bailey B.A."/>
        </authorList>
    </citation>
    <scope>NUCLEOTIDE SEQUENCE [LARGE SCALE GENOMIC DNA]</scope>
    <source>
        <strain evidence="20">sbr112.9</strain>
    </source>
</reference>
<keyword evidence="14" id="KW-0548">Nucleotidyltransferase</keyword>
<keyword evidence="17" id="KW-0511">Multifunctional enzyme</keyword>
<evidence type="ECO:0000256" key="12">
    <source>
        <dbReference type="ARBA" id="ARBA00022908"/>
    </source>
</evidence>
<dbReference type="Pfam" id="PF22936">
    <property type="entry name" value="Pol_BBD"/>
    <property type="match status" value="1"/>
</dbReference>
<keyword evidence="7" id="KW-0064">Aspartyl protease</keyword>
<sequence length="1121" mass="125633">MSPSYAGTVKLVEDNYFHWEFNMWMKLARKGLLPQIVKSEYLQLSDRSTAEWKTNDLKALGVIAGDVSLTYQVYIRGALTAADVWTLLEEQFNRKTLKNRLIVTKKLNNFNMEPGTRFANHVDQFKEIVLQMETIGEPLDETRQLVLLLGSLTDEYKMISTVLKNTPNITLAYAIQALSGVTASDESPSAQEKAFAAKKRNPGGKHRFGGNCFYCKKQGHKEFECRKKKYDEERGQIAQEERHDFSFAATSAMSRSEWLVDDSASSHMTSVRDKFVSMKELKTPARITISDGTKINAVATGTVSLKLTDGTTVTLSDVHYIPEVEGSLISVSKLAEKNVVAQFSKDKCAFRYGDAKVMEAMRCGNVYRLKTVGDEVCNVATTPRKEPWAVVHARLGHIPFKRYEQLLAMADGVPEATDGVTSDAICAGCCMGKMRADDFPRYPEKLVKSAGVLNLVRTDVMGPMQTKTSGGCTYVVTFIDDYSCHVTVYFMKAKSDVLSKFKNFKAGRQFKAYLNNCGIKHEKTVPYTPQQNGLAERMNRSLVEMARCMLYHERVIAYKPKPLLKNLKVFDALGYAHIPNEKRRKLDAKAFKCRFMGYEDGVKGYRVMNVTTERQRSVDTRQIVPTVTEGGDVIPLQHDTLMDGVMVPYGSTHPMITRSRTRPIDETEDPEEASARKKQIMASLTTGTTKRVIQERAKVNEDQLTIENGQAMTAMEGVPKSYEEATTSVDAKEWKKAIASELGSLTLTANKTWKLVIRSKARLVAKGYSRRYAIDYEETYAPVAYLNSIRTKLAKCCAEGFEIEQCDVDTAFLYGKLEEEIYMELPEGLQELLSLADTEGEGDVVCLLLQSLYGLKQASHVWNETINAHLKTMGFEAVDADPCVYTRGEGDSECIVCLYVDDMLIASREKDIIASVKAGIAEQFRIKDVGRARFVLGIEIDYDMERKALTISQRAYTESIINKFGQENAKPSLTTLDPSVHLTKADEPQSDDDKAKMKSKPYRSLVGSLMSLACGTRPDIAVAVAKLSRYLENPDQRHWDAGIKVVRYLLKTKDVAITYNGRMETELTAYSDADWAGNRDDRRSVSGVMLMMCSAPVVWRSTFQKTVALSSIEAEYMALSD</sequence>
<keyword evidence="9" id="KW-0378">Hydrolase</keyword>
<dbReference type="Pfam" id="PF14223">
    <property type="entry name" value="Retrotran_gag_2"/>
    <property type="match status" value="1"/>
</dbReference>
<dbReference type="InterPro" id="IPR054722">
    <property type="entry name" value="PolX-like_BBD"/>
</dbReference>
<dbReference type="GO" id="GO:0006508">
    <property type="term" value="P:proteolysis"/>
    <property type="evidence" value="ECO:0007669"/>
    <property type="project" value="UniProtKB-KW"/>
</dbReference>
<evidence type="ECO:0000256" key="15">
    <source>
        <dbReference type="ARBA" id="ARBA00023113"/>
    </source>
</evidence>
<dbReference type="InterPro" id="IPR057670">
    <property type="entry name" value="SH3_retrovirus"/>
</dbReference>
<dbReference type="PANTHER" id="PTHR42648">
    <property type="entry name" value="TRANSPOSASE, PUTATIVE-RELATED"/>
    <property type="match status" value="1"/>
</dbReference>
<dbReference type="InterPro" id="IPR043502">
    <property type="entry name" value="DNA/RNA_pol_sf"/>
</dbReference>
<dbReference type="Pfam" id="PF25597">
    <property type="entry name" value="SH3_retrovirus"/>
    <property type="match status" value="1"/>
</dbReference>
<dbReference type="GO" id="GO:0005524">
    <property type="term" value="F:ATP binding"/>
    <property type="evidence" value="ECO:0007669"/>
    <property type="project" value="UniProtKB-KW"/>
</dbReference>
<keyword evidence="14" id="KW-0808">Transferase</keyword>
<keyword evidence="5" id="KW-0479">Metal-binding</keyword>
<dbReference type="AlphaFoldDB" id="A0A2P4YG06"/>
<gene>
    <name evidence="19" type="ORF">PHPALM_5977</name>
</gene>
<evidence type="ECO:0000256" key="4">
    <source>
        <dbReference type="ARBA" id="ARBA00022722"/>
    </source>
</evidence>
<feature type="domain" description="Integrase catalytic" evidence="18">
    <location>
        <begin position="495"/>
        <end position="547"/>
    </location>
</feature>
<dbReference type="GO" id="GO:0004519">
    <property type="term" value="F:endonuclease activity"/>
    <property type="evidence" value="ECO:0007669"/>
    <property type="project" value="UniProtKB-KW"/>
</dbReference>
<evidence type="ECO:0000256" key="11">
    <source>
        <dbReference type="ARBA" id="ARBA00022842"/>
    </source>
</evidence>
<dbReference type="CDD" id="cd09272">
    <property type="entry name" value="RNase_HI_RT_Ty1"/>
    <property type="match status" value="1"/>
</dbReference>
<dbReference type="Pfam" id="PF07727">
    <property type="entry name" value="RVT_2"/>
    <property type="match status" value="1"/>
</dbReference>
<dbReference type="GO" id="GO:0008270">
    <property type="term" value="F:zinc ion binding"/>
    <property type="evidence" value="ECO:0007669"/>
    <property type="project" value="InterPro"/>
</dbReference>
<keyword evidence="14" id="KW-0239">DNA-directed DNA polymerase</keyword>
<comment type="function">
    <text evidence="1">The aspartyl protease (PR) mediates the proteolytic cleavages of the Gag and Gag-Pol polyproteins after assembly of the VLP.</text>
</comment>
<evidence type="ECO:0000256" key="14">
    <source>
        <dbReference type="ARBA" id="ARBA00022932"/>
    </source>
</evidence>
<dbReference type="SUPFAM" id="SSF53098">
    <property type="entry name" value="Ribonuclease H-like"/>
    <property type="match status" value="1"/>
</dbReference>
<name>A0A2P4YG06_9STRA</name>
<evidence type="ECO:0000256" key="8">
    <source>
        <dbReference type="ARBA" id="ARBA00022759"/>
    </source>
</evidence>
<dbReference type="Gene3D" id="3.30.420.10">
    <property type="entry name" value="Ribonuclease H-like superfamily/Ribonuclease H"/>
    <property type="match status" value="1"/>
</dbReference>
<dbReference type="InterPro" id="IPR012337">
    <property type="entry name" value="RNaseH-like_sf"/>
</dbReference>
<comment type="caution">
    <text evidence="19">The sequence shown here is derived from an EMBL/GenBank/DDBJ whole genome shotgun (WGS) entry which is preliminary data.</text>
</comment>